<accession>A0A553N6E8</accession>
<dbReference type="InterPro" id="IPR055469">
    <property type="entry name" value="DUF7041"/>
</dbReference>
<evidence type="ECO:0000259" key="2">
    <source>
        <dbReference type="Pfam" id="PF23055"/>
    </source>
</evidence>
<dbReference type="Proteomes" id="UP000318571">
    <property type="component" value="Chromosome 8"/>
</dbReference>
<name>A0A553N6E8_TIGCA</name>
<dbReference type="PANTHER" id="PTHR33327">
    <property type="entry name" value="ENDONUCLEASE"/>
    <property type="match status" value="1"/>
</dbReference>
<feature type="non-terminal residue" evidence="3">
    <location>
        <position position="1"/>
    </location>
</feature>
<protein>
    <recommendedName>
        <fullName evidence="2">DUF7041 domain-containing protein</fullName>
    </recommendedName>
</protein>
<comment type="caution">
    <text evidence="3">The sequence shown here is derived from an EMBL/GenBank/DDBJ whole genome shotgun (WGS) entry which is preliminary data.</text>
</comment>
<sequence length="375" mass="40566">CPEANAGAASNPTVGASPAAAARGFHTHPVFAVSVKIPKFTPTNPTWWFRSAEAQFGVHAVSKELTMYRHIVAALDVDQLGKFGRGIDAADAASLLPTGTPYSNFMAYVLKVTKKSYLELFEEVLALTMGDRTPSELVRVMTCLWPDGPAEAETSLLFKACFVRKLPDTVRQFIVNAGEMVSIDDAASLADRQIESMRAREASAPVFAVGAVPTGDSAEDVLNAAFKVLAAHQRQPQDQTRQRPKKKDVPGKKLPTGGYMQANGQVLCRFHAQYGDKAYTCQKPCSAANSINRVAVAHIPVVASLGSTGPWPLEPADNMVLPADFYTCKNSIKIHDATTGTMWMADSGFRLVHGPSDACRHQRLPQPKHQDVCLC</sequence>
<feature type="domain" description="DUF7041" evidence="2">
    <location>
        <begin position="37"/>
        <end position="80"/>
    </location>
</feature>
<dbReference type="AlphaFoldDB" id="A0A553N6E8"/>
<feature type="region of interest" description="Disordered" evidence="1">
    <location>
        <begin position="232"/>
        <end position="255"/>
    </location>
</feature>
<gene>
    <name evidence="3" type="ORF">TCAL_04210</name>
</gene>
<keyword evidence="4" id="KW-1185">Reference proteome</keyword>
<dbReference type="OMA" id="KNIRIWQ"/>
<evidence type="ECO:0000313" key="3">
    <source>
        <dbReference type="EMBL" id="TRY61009.1"/>
    </source>
</evidence>
<proteinExistence type="predicted"/>
<reference evidence="3 4" key="1">
    <citation type="journal article" date="2018" name="Nat. Ecol. Evol.">
        <title>Genomic signatures of mitonuclear coevolution across populations of Tigriopus californicus.</title>
        <authorList>
            <person name="Barreto F.S."/>
            <person name="Watson E.T."/>
            <person name="Lima T.G."/>
            <person name="Willett C.S."/>
            <person name="Edmands S."/>
            <person name="Li W."/>
            <person name="Burton R.S."/>
        </authorList>
    </citation>
    <scope>NUCLEOTIDE SEQUENCE [LARGE SCALE GENOMIC DNA]</scope>
    <source>
        <strain evidence="3 4">San Diego</strain>
    </source>
</reference>
<dbReference type="EMBL" id="VCGU01000459">
    <property type="protein sequence ID" value="TRY61009.1"/>
    <property type="molecule type" value="Genomic_DNA"/>
</dbReference>
<dbReference type="Pfam" id="PF23055">
    <property type="entry name" value="DUF7041"/>
    <property type="match status" value="1"/>
</dbReference>
<dbReference type="PANTHER" id="PTHR33327:SF3">
    <property type="entry name" value="RNA-DIRECTED DNA POLYMERASE"/>
    <property type="match status" value="1"/>
</dbReference>
<organism evidence="3 4">
    <name type="scientific">Tigriopus californicus</name>
    <name type="common">Marine copepod</name>
    <dbReference type="NCBI Taxonomy" id="6832"/>
    <lineage>
        <taxon>Eukaryota</taxon>
        <taxon>Metazoa</taxon>
        <taxon>Ecdysozoa</taxon>
        <taxon>Arthropoda</taxon>
        <taxon>Crustacea</taxon>
        <taxon>Multicrustacea</taxon>
        <taxon>Hexanauplia</taxon>
        <taxon>Copepoda</taxon>
        <taxon>Harpacticoida</taxon>
        <taxon>Harpacticidae</taxon>
        <taxon>Tigriopus</taxon>
    </lineage>
</organism>
<evidence type="ECO:0000256" key="1">
    <source>
        <dbReference type="SAM" id="MobiDB-lite"/>
    </source>
</evidence>
<evidence type="ECO:0000313" key="4">
    <source>
        <dbReference type="Proteomes" id="UP000318571"/>
    </source>
</evidence>